<protein>
    <submittedName>
        <fullName evidence="1">BrnT family toxin</fullName>
    </submittedName>
</protein>
<name>A0A4Q2RJA7_9HYPH</name>
<sequence>MQISFDWDQAKASSNVGKHDVTFEEAMSVFRDSLMLSVQDDSASEERWITIGESSVGRLVLLVHTWTEHDEDRVVVRLISARRPTRNETRQYREGA</sequence>
<dbReference type="AlphaFoldDB" id="A0A4Q2RJA7"/>
<evidence type="ECO:0000313" key="2">
    <source>
        <dbReference type="Proteomes" id="UP000289411"/>
    </source>
</evidence>
<keyword evidence="2" id="KW-1185">Reference proteome</keyword>
<comment type="caution">
    <text evidence="1">The sequence shown here is derived from an EMBL/GenBank/DDBJ whole genome shotgun (WGS) entry which is preliminary data.</text>
</comment>
<dbReference type="RefSeq" id="WP_129217100.1">
    <property type="nucleotide sequence ID" value="NZ_QYBC01000001.1"/>
</dbReference>
<dbReference type="EMBL" id="QYBC01000001">
    <property type="protein sequence ID" value="RYB07632.1"/>
    <property type="molecule type" value="Genomic_DNA"/>
</dbReference>
<accession>A0A4Q2RJA7</accession>
<organism evidence="1 2">
    <name type="scientific">Lichenibacterium ramalinae</name>
    <dbReference type="NCBI Taxonomy" id="2316527"/>
    <lineage>
        <taxon>Bacteria</taxon>
        <taxon>Pseudomonadati</taxon>
        <taxon>Pseudomonadota</taxon>
        <taxon>Alphaproteobacteria</taxon>
        <taxon>Hyphomicrobiales</taxon>
        <taxon>Lichenihabitantaceae</taxon>
        <taxon>Lichenibacterium</taxon>
    </lineage>
</organism>
<dbReference type="Proteomes" id="UP000289411">
    <property type="component" value="Unassembled WGS sequence"/>
</dbReference>
<dbReference type="OrthoDB" id="839663at2"/>
<evidence type="ECO:0000313" key="1">
    <source>
        <dbReference type="EMBL" id="RYB07632.1"/>
    </source>
</evidence>
<dbReference type="Gene3D" id="3.10.450.530">
    <property type="entry name" value="Ribonuclease toxin, BrnT, of type II toxin-antitoxin system"/>
    <property type="match status" value="1"/>
</dbReference>
<proteinExistence type="predicted"/>
<dbReference type="InterPro" id="IPR007460">
    <property type="entry name" value="BrnT_toxin"/>
</dbReference>
<dbReference type="InterPro" id="IPR038573">
    <property type="entry name" value="BrnT_sf"/>
</dbReference>
<reference evidence="1 2" key="2">
    <citation type="submission" date="2019-02" db="EMBL/GenBank/DDBJ databases">
        <title>'Lichenibacterium ramalinii' gen. nov. sp. nov., 'Lichenibacterium minor' gen. nov. sp. nov.</title>
        <authorList>
            <person name="Pankratov T."/>
        </authorList>
    </citation>
    <scope>NUCLEOTIDE SEQUENCE [LARGE SCALE GENOMIC DNA]</scope>
    <source>
        <strain evidence="1 2">RmlP001</strain>
    </source>
</reference>
<reference evidence="1 2" key="1">
    <citation type="submission" date="2018-09" db="EMBL/GenBank/DDBJ databases">
        <authorList>
            <person name="Grouzdev D.S."/>
            <person name="Krutkina M.S."/>
        </authorList>
    </citation>
    <scope>NUCLEOTIDE SEQUENCE [LARGE SCALE GENOMIC DNA]</scope>
    <source>
        <strain evidence="1 2">RmlP001</strain>
    </source>
</reference>
<gene>
    <name evidence="1" type="ORF">D3272_00415</name>
</gene>
<dbReference type="Pfam" id="PF04365">
    <property type="entry name" value="BrnT_toxin"/>
    <property type="match status" value="1"/>
</dbReference>